<proteinExistence type="predicted"/>
<keyword evidence="3" id="KW-1185">Reference proteome</keyword>
<protein>
    <recommendedName>
        <fullName evidence="4">Piwi domain-containing protein</fullName>
    </recommendedName>
</protein>
<keyword evidence="1" id="KW-0472">Membrane</keyword>
<feature type="transmembrane region" description="Helical" evidence="1">
    <location>
        <begin position="66"/>
        <end position="88"/>
    </location>
</feature>
<accession>A0A8J5LWE1</accession>
<dbReference type="AlphaFoldDB" id="A0A8J5LWE1"/>
<evidence type="ECO:0008006" key="4">
    <source>
        <dbReference type="Google" id="ProtNLM"/>
    </source>
</evidence>
<comment type="caution">
    <text evidence="2">The sequence shown here is derived from an EMBL/GenBank/DDBJ whole genome shotgun (WGS) entry which is preliminary data.</text>
</comment>
<reference evidence="2 3" key="1">
    <citation type="submission" date="2020-08" db="EMBL/GenBank/DDBJ databases">
        <title>Plant Genome Project.</title>
        <authorList>
            <person name="Zhang R.-G."/>
        </authorList>
    </citation>
    <scope>NUCLEOTIDE SEQUENCE [LARGE SCALE GENOMIC DNA]</scope>
    <source>
        <tissue evidence="2">Rhizome</tissue>
    </source>
</reference>
<gene>
    <name evidence="2" type="ORF">ZIOFF_007326</name>
</gene>
<sequence>MDPSTPRPAPGESTFNSVDLDDLPFNYEVSTAMHIIIPSEPMPMVSVRRDHLFAALGETYSNSHSILPVSFFLVVYVATCLSFLTISAQEEFEELCFKFGIELDDVVGGRDIVLVDALSRRIPLVSDRPTIIFGVDVTHPHPGEDSSPSIAVVLLTKFPSVPPTFQVTSNVVQDLTITNINTVCLVIPHALRRHGDGTMLSKK</sequence>
<dbReference type="Gene3D" id="3.30.56.10">
    <property type="match status" value="1"/>
</dbReference>
<dbReference type="Proteomes" id="UP000734854">
    <property type="component" value="Unassembled WGS sequence"/>
</dbReference>
<evidence type="ECO:0000313" key="2">
    <source>
        <dbReference type="EMBL" id="KAG6533457.1"/>
    </source>
</evidence>
<organism evidence="2 3">
    <name type="scientific">Zingiber officinale</name>
    <name type="common">Ginger</name>
    <name type="synonym">Amomum zingiber</name>
    <dbReference type="NCBI Taxonomy" id="94328"/>
    <lineage>
        <taxon>Eukaryota</taxon>
        <taxon>Viridiplantae</taxon>
        <taxon>Streptophyta</taxon>
        <taxon>Embryophyta</taxon>
        <taxon>Tracheophyta</taxon>
        <taxon>Spermatophyta</taxon>
        <taxon>Magnoliopsida</taxon>
        <taxon>Liliopsida</taxon>
        <taxon>Zingiberales</taxon>
        <taxon>Zingiberaceae</taxon>
        <taxon>Zingiber</taxon>
    </lineage>
</organism>
<dbReference type="EMBL" id="JACMSC010000002">
    <property type="protein sequence ID" value="KAG6533457.1"/>
    <property type="molecule type" value="Genomic_DNA"/>
</dbReference>
<keyword evidence="1" id="KW-0812">Transmembrane</keyword>
<evidence type="ECO:0000313" key="3">
    <source>
        <dbReference type="Proteomes" id="UP000734854"/>
    </source>
</evidence>
<keyword evidence="1" id="KW-1133">Transmembrane helix</keyword>
<name>A0A8J5LWE1_ZINOF</name>
<evidence type="ECO:0000256" key="1">
    <source>
        <dbReference type="SAM" id="Phobius"/>
    </source>
</evidence>